<gene>
    <name evidence="26" type="ORF">FNV43_RR04455</name>
</gene>
<evidence type="ECO:0000259" key="25">
    <source>
        <dbReference type="PROSITE" id="PS50948"/>
    </source>
</evidence>
<dbReference type="InterPro" id="IPR017441">
    <property type="entry name" value="Protein_kinase_ATP_BS"/>
</dbReference>
<dbReference type="SMART" id="SM00220">
    <property type="entry name" value="S_TKc"/>
    <property type="match status" value="1"/>
</dbReference>
<proteinExistence type="inferred from homology"/>
<dbReference type="InterPro" id="IPR001480">
    <property type="entry name" value="Bulb-type_lectin_dom"/>
</dbReference>
<feature type="transmembrane region" description="Helical" evidence="21">
    <location>
        <begin position="418"/>
        <end position="438"/>
    </location>
</feature>
<dbReference type="Pfam" id="PF01453">
    <property type="entry name" value="B_lectin"/>
    <property type="match status" value="1"/>
</dbReference>
<dbReference type="GO" id="GO:0048544">
    <property type="term" value="P:recognition of pollen"/>
    <property type="evidence" value="ECO:0007669"/>
    <property type="project" value="InterPro"/>
</dbReference>
<dbReference type="FunFam" id="1.10.510.10:FF:000240">
    <property type="entry name" value="Lectin-domain containing receptor kinase A4.3"/>
    <property type="match status" value="1"/>
</dbReference>
<dbReference type="Gene3D" id="2.90.10.10">
    <property type="entry name" value="Bulb-type lectin domain"/>
    <property type="match status" value="1"/>
</dbReference>
<dbReference type="PROSITE" id="PS50948">
    <property type="entry name" value="PAN"/>
    <property type="match status" value="1"/>
</dbReference>
<feature type="signal peptide" evidence="22">
    <location>
        <begin position="1"/>
        <end position="22"/>
    </location>
</feature>
<comment type="similarity">
    <text evidence="3">In the C-terminal section; belongs to the protein kinase superfamily. Ser/Thr protein kinase family.</text>
</comment>
<dbReference type="SUPFAM" id="SSF56112">
    <property type="entry name" value="Protein kinase-like (PK-like)"/>
    <property type="match status" value="1"/>
</dbReference>
<evidence type="ECO:0000256" key="7">
    <source>
        <dbReference type="ARBA" id="ARBA00022692"/>
    </source>
</evidence>
<keyword evidence="8 22" id="KW-0732">Signal</keyword>
<evidence type="ECO:0000256" key="9">
    <source>
        <dbReference type="ARBA" id="ARBA00022741"/>
    </source>
</evidence>
<protein>
    <recommendedName>
        <fullName evidence="19">Receptor-like serine/threonine-protein kinase</fullName>
        <ecNumber evidence="19">2.7.11.1</ecNumber>
    </recommendedName>
</protein>
<dbReference type="Pfam" id="PF00954">
    <property type="entry name" value="S_locus_glycop"/>
    <property type="match status" value="1"/>
</dbReference>
<dbReference type="InterPro" id="IPR036426">
    <property type="entry name" value="Bulb-type_lectin_dom_sf"/>
</dbReference>
<comment type="similarity">
    <text evidence="19">Belongs to the protein kinase superfamily. Ser/Thr protein kinase family.</text>
</comment>
<evidence type="ECO:0000256" key="20">
    <source>
        <dbReference type="PROSITE-ProRule" id="PRU10141"/>
    </source>
</evidence>
<dbReference type="InterPro" id="IPR001245">
    <property type="entry name" value="Ser-Thr/Tyr_kinase_cat_dom"/>
</dbReference>
<evidence type="ECO:0000256" key="5">
    <source>
        <dbReference type="ARBA" id="ARBA00022527"/>
    </source>
</evidence>
<keyword evidence="16" id="KW-0325">Glycoprotein</keyword>
<comment type="similarity">
    <text evidence="2">In the N-terminal section; belongs to the leguminous lectin family.</text>
</comment>
<comment type="subcellular location">
    <subcellularLocation>
        <location evidence="1">Cell membrane</location>
        <topology evidence="1">Single-pass type I membrane protein</topology>
    </subcellularLocation>
</comment>
<keyword evidence="9 19" id="KW-0547">Nucleotide-binding</keyword>
<dbReference type="Gene3D" id="1.10.510.10">
    <property type="entry name" value="Transferase(Phosphotransferase) domain 1"/>
    <property type="match status" value="1"/>
</dbReference>
<dbReference type="PROSITE" id="PS00107">
    <property type="entry name" value="PROTEIN_KINASE_ATP"/>
    <property type="match status" value="1"/>
</dbReference>
<evidence type="ECO:0000259" key="23">
    <source>
        <dbReference type="PROSITE" id="PS50011"/>
    </source>
</evidence>
<evidence type="ECO:0000256" key="22">
    <source>
        <dbReference type="SAM" id="SignalP"/>
    </source>
</evidence>
<dbReference type="PANTHER" id="PTHR32444:SF118">
    <property type="entry name" value="OS09G0551150 PROTEIN"/>
    <property type="match status" value="1"/>
</dbReference>
<dbReference type="SUPFAM" id="SSF51110">
    <property type="entry name" value="alpha-D-mannose-specific plant lectins"/>
    <property type="match status" value="1"/>
</dbReference>
<comment type="caution">
    <text evidence="26">The sequence shown here is derived from an EMBL/GenBank/DDBJ whole genome shotgun (WGS) entry which is preliminary data.</text>
</comment>
<dbReference type="InterPro" id="IPR011009">
    <property type="entry name" value="Kinase-like_dom_sf"/>
</dbReference>
<evidence type="ECO:0000256" key="3">
    <source>
        <dbReference type="ARBA" id="ARBA00010217"/>
    </source>
</evidence>
<evidence type="ECO:0000256" key="1">
    <source>
        <dbReference type="ARBA" id="ARBA00004251"/>
    </source>
</evidence>
<keyword evidence="11 19" id="KW-0067">ATP-binding</keyword>
<keyword evidence="10 19" id="KW-0418">Kinase</keyword>
<dbReference type="PROSITE" id="PS50927">
    <property type="entry name" value="BULB_LECTIN"/>
    <property type="match status" value="1"/>
</dbReference>
<evidence type="ECO:0000256" key="15">
    <source>
        <dbReference type="ARBA" id="ARBA00023170"/>
    </source>
</evidence>
<dbReference type="GO" id="GO:0005886">
    <property type="term" value="C:plasma membrane"/>
    <property type="evidence" value="ECO:0007669"/>
    <property type="project" value="UniProtKB-SubCell"/>
</dbReference>
<dbReference type="Pfam" id="PF08276">
    <property type="entry name" value="PAN_2"/>
    <property type="match status" value="1"/>
</dbReference>
<dbReference type="GO" id="GO:0005524">
    <property type="term" value="F:ATP binding"/>
    <property type="evidence" value="ECO:0007669"/>
    <property type="project" value="UniProtKB-UniRule"/>
</dbReference>
<evidence type="ECO:0000313" key="26">
    <source>
        <dbReference type="EMBL" id="KAF3454012.1"/>
    </source>
</evidence>
<evidence type="ECO:0000256" key="2">
    <source>
        <dbReference type="ARBA" id="ARBA00008536"/>
    </source>
</evidence>
<dbReference type="EC" id="2.7.11.1" evidence="19"/>
<dbReference type="InterPro" id="IPR000719">
    <property type="entry name" value="Prot_kinase_dom"/>
</dbReference>
<sequence length="699" mass="79525">MYTIFYALFFLQFLLNISYSSSLDTITPTQSIADGQTLVSSGQSFVLGFFSPGSSNNWYLGIWYKTTPDVLVWVTNRNNPLNDSYGALIIINNGNLLLETGNLIVGDRDSIINSNSEVYAWQSFDHPTDTFLAGMKIGWNFKTGIEQHLTSWKCEDDPSAGNFTFRMVLKGRPQLFISNKLTAAIKFRSGPGNGVRFSGSPNILAFPVFKPYLVSNEDEVYYSFRPNQNAVITRLKVNPSGLTDRLILYNKSTAWSTMYTQPYEPCDYYGYCGANGICRINRDPLCECLQGFNPWSEEEWNVLNYSSGCVRKTPLDCRSGDGFVKLDGVKFPDFLEFWSNKSMRLEECEEVCLRNCSCAAYANFDIEKGSGCMIWFGDLIDVRELRVNDSVEDIYLRLPASEIKSILVAKRKRRLRTILTVSIVTSTICILILVMLWWKFWKAKRKVVKGLQESDKEDVELPLFDLATIASATNNFSPQCMIGAGGFGSVYKGTLITGQEIAVKRLSKNSGQGFTEFRNEVELIAKLQHRNLVSLSGCCIQAQERMLIYEYMPNRSLDHFIFDNNRSRLMGWKKQFDIIMGIARGLLYLHIDSKLHIIHRDLKASNILLDINFNPKISDFGLARIFRDDEKETRTRIVVGTYGYMSPEYAIDGKFSVKSDVFSFGVLLLEIVSGKRNRRFNHPGHHHNLLGHVRQKKTE</sequence>
<feature type="binding site" evidence="20">
    <location>
        <position position="504"/>
    </location>
    <ligand>
        <name>ATP</name>
        <dbReference type="ChEBI" id="CHEBI:30616"/>
    </ligand>
</feature>
<evidence type="ECO:0000256" key="8">
    <source>
        <dbReference type="ARBA" id="ARBA00022729"/>
    </source>
</evidence>
<dbReference type="GO" id="GO:0002229">
    <property type="term" value="P:defense response to oomycetes"/>
    <property type="evidence" value="ECO:0007669"/>
    <property type="project" value="UniProtKB-ARBA"/>
</dbReference>
<dbReference type="PIRSF" id="PIRSF000641">
    <property type="entry name" value="SRK"/>
    <property type="match status" value="1"/>
</dbReference>
<dbReference type="Gene3D" id="3.50.4.10">
    <property type="entry name" value="Hepatocyte Growth Factor"/>
    <property type="match status" value="1"/>
</dbReference>
<feature type="domain" description="Protein kinase" evidence="23">
    <location>
        <begin position="476"/>
        <end position="699"/>
    </location>
</feature>
<dbReference type="Pfam" id="PF07714">
    <property type="entry name" value="PK_Tyr_Ser-Thr"/>
    <property type="match status" value="1"/>
</dbReference>
<dbReference type="FunFam" id="3.30.200.20:FF:000195">
    <property type="entry name" value="G-type lectin S-receptor-like serine/threonine-protein kinase"/>
    <property type="match status" value="1"/>
</dbReference>
<evidence type="ECO:0000256" key="13">
    <source>
        <dbReference type="ARBA" id="ARBA00023136"/>
    </source>
</evidence>
<keyword evidence="14" id="KW-1015">Disulfide bond</keyword>
<dbReference type="InterPro" id="IPR003609">
    <property type="entry name" value="Pan_app"/>
</dbReference>
<dbReference type="PROSITE" id="PS50011">
    <property type="entry name" value="PROTEIN_KINASE_DOM"/>
    <property type="match status" value="1"/>
</dbReference>
<dbReference type="EMBL" id="VOIH02000002">
    <property type="protein sequence ID" value="KAF3454012.1"/>
    <property type="molecule type" value="Genomic_DNA"/>
</dbReference>
<evidence type="ECO:0000256" key="12">
    <source>
        <dbReference type="ARBA" id="ARBA00022989"/>
    </source>
</evidence>
<keyword evidence="13 21" id="KW-0472">Membrane</keyword>
<dbReference type="SMART" id="SM00108">
    <property type="entry name" value="B_lectin"/>
    <property type="match status" value="1"/>
</dbReference>
<dbReference type="PANTHER" id="PTHR32444">
    <property type="entry name" value="BULB-TYPE LECTIN DOMAIN-CONTAINING PROTEIN"/>
    <property type="match status" value="1"/>
</dbReference>
<accession>A0A8K0MPT1</accession>
<evidence type="ECO:0000256" key="21">
    <source>
        <dbReference type="SAM" id="Phobius"/>
    </source>
</evidence>
<dbReference type="InterPro" id="IPR024171">
    <property type="entry name" value="SRK-like_kinase"/>
</dbReference>
<comment type="catalytic activity">
    <reaction evidence="17 19">
        <text>L-threonyl-[protein] + ATP = O-phospho-L-threonyl-[protein] + ADP + H(+)</text>
        <dbReference type="Rhea" id="RHEA:46608"/>
        <dbReference type="Rhea" id="RHEA-COMP:11060"/>
        <dbReference type="Rhea" id="RHEA-COMP:11605"/>
        <dbReference type="ChEBI" id="CHEBI:15378"/>
        <dbReference type="ChEBI" id="CHEBI:30013"/>
        <dbReference type="ChEBI" id="CHEBI:30616"/>
        <dbReference type="ChEBI" id="CHEBI:61977"/>
        <dbReference type="ChEBI" id="CHEBI:456216"/>
        <dbReference type="EC" id="2.7.11.1"/>
    </reaction>
</comment>
<evidence type="ECO:0000256" key="14">
    <source>
        <dbReference type="ARBA" id="ARBA00023157"/>
    </source>
</evidence>
<dbReference type="PROSITE" id="PS00108">
    <property type="entry name" value="PROTEIN_KINASE_ST"/>
    <property type="match status" value="1"/>
</dbReference>
<keyword evidence="7 21" id="KW-0812">Transmembrane</keyword>
<keyword evidence="4" id="KW-1003">Cell membrane</keyword>
<evidence type="ECO:0000256" key="17">
    <source>
        <dbReference type="ARBA" id="ARBA00047899"/>
    </source>
</evidence>
<feature type="chain" id="PRO_5035444273" description="Receptor-like serine/threonine-protein kinase" evidence="22">
    <location>
        <begin position="23"/>
        <end position="699"/>
    </location>
</feature>
<comment type="catalytic activity">
    <reaction evidence="18 19">
        <text>L-seryl-[protein] + ATP = O-phospho-L-seryl-[protein] + ADP + H(+)</text>
        <dbReference type="Rhea" id="RHEA:17989"/>
        <dbReference type="Rhea" id="RHEA-COMP:9863"/>
        <dbReference type="Rhea" id="RHEA-COMP:11604"/>
        <dbReference type="ChEBI" id="CHEBI:15378"/>
        <dbReference type="ChEBI" id="CHEBI:29999"/>
        <dbReference type="ChEBI" id="CHEBI:30616"/>
        <dbReference type="ChEBI" id="CHEBI:83421"/>
        <dbReference type="ChEBI" id="CHEBI:456216"/>
        <dbReference type="EC" id="2.7.11.1"/>
    </reaction>
</comment>
<evidence type="ECO:0000256" key="6">
    <source>
        <dbReference type="ARBA" id="ARBA00022679"/>
    </source>
</evidence>
<dbReference type="OrthoDB" id="1910371at2759"/>
<keyword evidence="27" id="KW-1185">Reference proteome</keyword>
<feature type="domain" description="Apple" evidence="25">
    <location>
        <begin position="317"/>
        <end position="399"/>
    </location>
</feature>
<dbReference type="Gene3D" id="3.30.200.20">
    <property type="entry name" value="Phosphorylase Kinase, domain 1"/>
    <property type="match status" value="1"/>
</dbReference>
<evidence type="ECO:0000256" key="11">
    <source>
        <dbReference type="ARBA" id="ARBA00022840"/>
    </source>
</evidence>
<evidence type="ECO:0000256" key="16">
    <source>
        <dbReference type="ARBA" id="ARBA00023180"/>
    </source>
</evidence>
<dbReference type="Proteomes" id="UP000796880">
    <property type="component" value="Unassembled WGS sequence"/>
</dbReference>
<dbReference type="CDD" id="cd00028">
    <property type="entry name" value="B_lectin"/>
    <property type="match status" value="1"/>
</dbReference>
<evidence type="ECO:0000259" key="24">
    <source>
        <dbReference type="PROSITE" id="PS50927"/>
    </source>
</evidence>
<keyword evidence="15" id="KW-0675">Receptor</keyword>
<dbReference type="AlphaFoldDB" id="A0A8K0MPT1"/>
<feature type="domain" description="Bulb-type lectin" evidence="24">
    <location>
        <begin position="23"/>
        <end position="156"/>
    </location>
</feature>
<keyword evidence="6 19" id="KW-0808">Transferase</keyword>
<organism evidence="26 27">
    <name type="scientific">Rhamnella rubrinervis</name>
    <dbReference type="NCBI Taxonomy" id="2594499"/>
    <lineage>
        <taxon>Eukaryota</taxon>
        <taxon>Viridiplantae</taxon>
        <taxon>Streptophyta</taxon>
        <taxon>Embryophyta</taxon>
        <taxon>Tracheophyta</taxon>
        <taxon>Spermatophyta</taxon>
        <taxon>Magnoliopsida</taxon>
        <taxon>eudicotyledons</taxon>
        <taxon>Gunneridae</taxon>
        <taxon>Pentapetalae</taxon>
        <taxon>rosids</taxon>
        <taxon>fabids</taxon>
        <taxon>Rosales</taxon>
        <taxon>Rhamnaceae</taxon>
        <taxon>rhamnoid group</taxon>
        <taxon>Rhamneae</taxon>
        <taxon>Rhamnella</taxon>
    </lineage>
</organism>
<reference evidence="26" key="1">
    <citation type="submission" date="2020-03" db="EMBL/GenBank/DDBJ databases">
        <title>A high-quality chromosome-level genome assembly of a woody plant with both climbing and erect habits, Rhamnella rubrinervis.</title>
        <authorList>
            <person name="Lu Z."/>
            <person name="Yang Y."/>
            <person name="Zhu X."/>
            <person name="Sun Y."/>
        </authorList>
    </citation>
    <scope>NUCLEOTIDE SEQUENCE</scope>
    <source>
        <strain evidence="26">BYM</strain>
        <tissue evidence="26">Leaf</tissue>
    </source>
</reference>
<evidence type="ECO:0000313" key="27">
    <source>
        <dbReference type="Proteomes" id="UP000796880"/>
    </source>
</evidence>
<dbReference type="SMART" id="SM00473">
    <property type="entry name" value="PAN_AP"/>
    <property type="match status" value="1"/>
</dbReference>
<evidence type="ECO:0000256" key="18">
    <source>
        <dbReference type="ARBA" id="ARBA00048679"/>
    </source>
</evidence>
<evidence type="ECO:0000256" key="4">
    <source>
        <dbReference type="ARBA" id="ARBA00022475"/>
    </source>
</evidence>
<dbReference type="InterPro" id="IPR000858">
    <property type="entry name" value="S_locus_glycoprot_dom"/>
</dbReference>
<dbReference type="GO" id="GO:0004674">
    <property type="term" value="F:protein serine/threonine kinase activity"/>
    <property type="evidence" value="ECO:0007669"/>
    <property type="project" value="UniProtKB-KW"/>
</dbReference>
<keyword evidence="5 19" id="KW-0723">Serine/threonine-protein kinase</keyword>
<keyword evidence="12 21" id="KW-1133">Transmembrane helix</keyword>
<name>A0A8K0MPT1_9ROSA</name>
<evidence type="ECO:0000256" key="10">
    <source>
        <dbReference type="ARBA" id="ARBA00022777"/>
    </source>
</evidence>
<dbReference type="CDD" id="cd01098">
    <property type="entry name" value="PAN_AP_plant"/>
    <property type="match status" value="1"/>
</dbReference>
<evidence type="ECO:0000256" key="19">
    <source>
        <dbReference type="PIRNR" id="PIRNR000641"/>
    </source>
</evidence>
<dbReference type="InterPro" id="IPR008271">
    <property type="entry name" value="Ser/Thr_kinase_AS"/>
</dbReference>